<dbReference type="GO" id="GO:0022857">
    <property type="term" value="F:transmembrane transporter activity"/>
    <property type="evidence" value="ECO:0007669"/>
    <property type="project" value="InterPro"/>
</dbReference>
<keyword evidence="5 7" id="KW-1133">Transmembrane helix</keyword>
<dbReference type="InterPro" id="IPR005829">
    <property type="entry name" value="Sugar_transporter_CS"/>
</dbReference>
<gene>
    <name evidence="9" type="ORF">EZS27_040396</name>
</gene>
<dbReference type="EMBL" id="SNRY01008816">
    <property type="protein sequence ID" value="KAA6307930.1"/>
    <property type="molecule type" value="Genomic_DNA"/>
</dbReference>
<evidence type="ECO:0000313" key="9">
    <source>
        <dbReference type="EMBL" id="KAA6307930.1"/>
    </source>
</evidence>
<dbReference type="PROSITE" id="PS50850">
    <property type="entry name" value="MFS"/>
    <property type="match status" value="1"/>
</dbReference>
<evidence type="ECO:0000256" key="2">
    <source>
        <dbReference type="ARBA" id="ARBA00010992"/>
    </source>
</evidence>
<keyword evidence="6 7" id="KW-0472">Membrane</keyword>
<feature type="transmembrane region" description="Helical" evidence="7">
    <location>
        <begin position="188"/>
        <end position="208"/>
    </location>
</feature>
<dbReference type="InterPro" id="IPR005828">
    <property type="entry name" value="MFS_sugar_transport-like"/>
</dbReference>
<evidence type="ECO:0000256" key="3">
    <source>
        <dbReference type="ARBA" id="ARBA00022448"/>
    </source>
</evidence>
<keyword evidence="4 7" id="KW-0812">Transmembrane</keyword>
<dbReference type="InterPro" id="IPR050820">
    <property type="entry name" value="MFS_Sugar_Transporter"/>
</dbReference>
<evidence type="ECO:0000256" key="1">
    <source>
        <dbReference type="ARBA" id="ARBA00004141"/>
    </source>
</evidence>
<dbReference type="InterPro" id="IPR003663">
    <property type="entry name" value="Sugar/inositol_transpt"/>
</dbReference>
<comment type="caution">
    <text evidence="9">The sequence shown here is derived from an EMBL/GenBank/DDBJ whole genome shotgun (WGS) entry which is preliminary data.</text>
</comment>
<proteinExistence type="inferred from homology"/>
<comment type="similarity">
    <text evidence="2">Belongs to the major facilitator superfamily. Sugar transporter (TC 2.A.1.1) family.</text>
</comment>
<keyword evidence="3" id="KW-0813">Transport</keyword>
<dbReference type="Pfam" id="PF00083">
    <property type="entry name" value="Sugar_tr"/>
    <property type="match status" value="1"/>
</dbReference>
<name>A0A5J4PGC5_9ZZZZ</name>
<dbReference type="GO" id="GO:0016020">
    <property type="term" value="C:membrane"/>
    <property type="evidence" value="ECO:0007669"/>
    <property type="project" value="UniProtKB-SubCell"/>
</dbReference>
<feature type="transmembrane region" description="Helical" evidence="7">
    <location>
        <begin position="94"/>
        <end position="118"/>
    </location>
</feature>
<dbReference type="PROSITE" id="PS00216">
    <property type="entry name" value="SUGAR_TRANSPORT_1"/>
    <property type="match status" value="1"/>
</dbReference>
<feature type="transmembrane region" description="Helical" evidence="7">
    <location>
        <begin position="125"/>
        <end position="145"/>
    </location>
</feature>
<dbReference type="PANTHER" id="PTHR48023">
    <property type="entry name" value="D-XYLOSE-PROTON SYMPORTER-LIKE 2"/>
    <property type="match status" value="1"/>
</dbReference>
<dbReference type="PRINTS" id="PR00171">
    <property type="entry name" value="SUGRTRNSPORT"/>
</dbReference>
<dbReference type="Gene3D" id="1.10.286.90">
    <property type="entry name" value="MFS transporter, transmembrane helix TM10b"/>
    <property type="match status" value="1"/>
</dbReference>
<comment type="subcellular location">
    <subcellularLocation>
        <location evidence="1">Membrane</location>
        <topology evidence="1">Multi-pass membrane protein</topology>
    </subcellularLocation>
</comment>
<protein>
    <recommendedName>
        <fullName evidence="8">Major facilitator superfamily (MFS) profile domain-containing protein</fullName>
    </recommendedName>
</protein>
<sequence>SVRWLVKNKQNAKAEKILTKIGGVDYAKSEIAAIQKTVSKEDVKVRFRDLLEPKIVKVLLLGFFLAILQQWCGMNVTFYYAADIFQAAGYNIQQMMLNIVVIGTIMVLSVALTVVIVDKVGRKKLMLLGTASMAVIYGIIGLLFFNGINGVPIIIFTLLNVAAYSLTLAPIVWVILSEIFPNRIRGAAMSLSAVVLWIGNFSLTFTFPAIKEYLGWANNFWLYGVICLSGFFILYFILPETKNKSLEQIEQELIN</sequence>
<feature type="non-terminal residue" evidence="9">
    <location>
        <position position="1"/>
    </location>
</feature>
<accession>A0A5J4PGC5</accession>
<evidence type="ECO:0000256" key="4">
    <source>
        <dbReference type="ARBA" id="ARBA00022692"/>
    </source>
</evidence>
<feature type="transmembrane region" description="Helical" evidence="7">
    <location>
        <begin position="220"/>
        <end position="238"/>
    </location>
</feature>
<evidence type="ECO:0000259" key="8">
    <source>
        <dbReference type="PROSITE" id="PS50850"/>
    </source>
</evidence>
<feature type="domain" description="Major facilitator superfamily (MFS) profile" evidence="8">
    <location>
        <begin position="1"/>
        <end position="242"/>
    </location>
</feature>
<reference evidence="9" key="1">
    <citation type="submission" date="2019-03" db="EMBL/GenBank/DDBJ databases">
        <title>Single cell metagenomics reveals metabolic interactions within the superorganism composed of flagellate Streblomastix strix and complex community of Bacteroidetes bacteria on its surface.</title>
        <authorList>
            <person name="Treitli S.C."/>
            <person name="Kolisko M."/>
            <person name="Husnik F."/>
            <person name="Keeling P."/>
            <person name="Hampl V."/>
        </authorList>
    </citation>
    <scope>NUCLEOTIDE SEQUENCE</scope>
    <source>
        <strain evidence="9">STM</strain>
    </source>
</reference>
<dbReference type="Gene3D" id="1.20.1250.20">
    <property type="entry name" value="MFS general substrate transporter like domains"/>
    <property type="match status" value="1"/>
</dbReference>
<dbReference type="AlphaFoldDB" id="A0A5J4PGC5"/>
<evidence type="ECO:0000256" key="5">
    <source>
        <dbReference type="ARBA" id="ARBA00022989"/>
    </source>
</evidence>
<organism evidence="9">
    <name type="scientific">termite gut metagenome</name>
    <dbReference type="NCBI Taxonomy" id="433724"/>
    <lineage>
        <taxon>unclassified sequences</taxon>
        <taxon>metagenomes</taxon>
        <taxon>organismal metagenomes</taxon>
    </lineage>
</organism>
<feature type="transmembrane region" description="Helical" evidence="7">
    <location>
        <begin position="58"/>
        <end position="82"/>
    </location>
</feature>
<evidence type="ECO:0000256" key="6">
    <source>
        <dbReference type="ARBA" id="ARBA00023136"/>
    </source>
</evidence>
<dbReference type="InterPro" id="IPR020846">
    <property type="entry name" value="MFS_dom"/>
</dbReference>
<feature type="transmembrane region" description="Helical" evidence="7">
    <location>
        <begin position="151"/>
        <end position="176"/>
    </location>
</feature>
<evidence type="ECO:0000256" key="7">
    <source>
        <dbReference type="SAM" id="Phobius"/>
    </source>
</evidence>
<dbReference type="InterPro" id="IPR036259">
    <property type="entry name" value="MFS_trans_sf"/>
</dbReference>
<dbReference type="SUPFAM" id="SSF103473">
    <property type="entry name" value="MFS general substrate transporter"/>
    <property type="match status" value="1"/>
</dbReference>
<dbReference type="PANTHER" id="PTHR48023:SF4">
    <property type="entry name" value="D-XYLOSE-PROTON SYMPORTER-LIKE 2"/>
    <property type="match status" value="1"/>
</dbReference>